<dbReference type="Pfam" id="PF07714">
    <property type="entry name" value="PK_Tyr_Ser-Thr"/>
    <property type="match status" value="1"/>
</dbReference>
<comment type="catalytic activity">
    <reaction evidence="1 15">
        <text>GTP = 3',5'-cyclic GMP + diphosphate</text>
        <dbReference type="Rhea" id="RHEA:13665"/>
        <dbReference type="ChEBI" id="CHEBI:33019"/>
        <dbReference type="ChEBI" id="CHEBI:37565"/>
        <dbReference type="ChEBI" id="CHEBI:57746"/>
        <dbReference type="EC" id="4.6.1.2"/>
    </reaction>
</comment>
<dbReference type="InterPro" id="IPR000719">
    <property type="entry name" value="Prot_kinase_dom"/>
</dbReference>
<keyword evidence="13 15" id="KW-0141">cGMP biosynthesis</keyword>
<dbReference type="PROSITE" id="PS50125">
    <property type="entry name" value="GUANYLATE_CYCLASE_2"/>
    <property type="match status" value="1"/>
</dbReference>
<dbReference type="InterPro" id="IPR029787">
    <property type="entry name" value="Nucleotide_cyclase"/>
</dbReference>
<keyword evidence="11" id="KW-0325">Glycoprotein</keyword>
<dbReference type="PROSITE" id="PS50011">
    <property type="entry name" value="PROTEIN_KINASE_DOM"/>
    <property type="match status" value="1"/>
</dbReference>
<comment type="caution">
    <text evidence="20">The sequence shown here is derived from an EMBL/GenBank/DDBJ whole genome shotgun (WGS) entry which is preliminary data.</text>
</comment>
<evidence type="ECO:0000256" key="3">
    <source>
        <dbReference type="ARBA" id="ARBA00012202"/>
    </source>
</evidence>
<reference evidence="21" key="1">
    <citation type="submission" date="2017-01" db="EMBL/GenBank/DDBJ databases">
        <title>Comparative genomics of anhydrobiosis in the tardigrade Hypsibius dujardini.</title>
        <authorList>
            <person name="Yoshida Y."/>
            <person name="Koutsovoulos G."/>
            <person name="Laetsch D."/>
            <person name="Stevens L."/>
            <person name="Kumar S."/>
            <person name="Horikawa D."/>
            <person name="Ishino K."/>
            <person name="Komine S."/>
            <person name="Tomita M."/>
            <person name="Blaxter M."/>
            <person name="Arakawa K."/>
        </authorList>
    </citation>
    <scope>NUCLEOTIDE SEQUENCE [LARGE SCALE GENOMIC DNA]</scope>
    <source>
        <strain evidence="21">Z151</strain>
    </source>
</reference>
<dbReference type="Proteomes" id="UP000192578">
    <property type="component" value="Unassembled WGS sequence"/>
</dbReference>
<keyword evidence="9 17" id="KW-0472">Membrane</keyword>
<evidence type="ECO:0000259" key="18">
    <source>
        <dbReference type="PROSITE" id="PS50011"/>
    </source>
</evidence>
<dbReference type="Pfam" id="PF00211">
    <property type="entry name" value="Guanylate_cyc"/>
    <property type="match status" value="1"/>
</dbReference>
<dbReference type="Gene3D" id="1.10.510.10">
    <property type="entry name" value="Transferase(Phosphotransferase) domain 1"/>
    <property type="match status" value="1"/>
</dbReference>
<dbReference type="GO" id="GO:0004016">
    <property type="term" value="F:adenylate cyclase activity"/>
    <property type="evidence" value="ECO:0007669"/>
    <property type="project" value="TreeGrafter"/>
</dbReference>
<evidence type="ECO:0000256" key="9">
    <source>
        <dbReference type="ARBA" id="ARBA00023136"/>
    </source>
</evidence>
<feature type="domain" description="Protein kinase" evidence="18">
    <location>
        <begin position="335"/>
        <end position="618"/>
    </location>
</feature>
<dbReference type="SUPFAM" id="SSF53822">
    <property type="entry name" value="Periplasmic binding protein-like I"/>
    <property type="match status" value="1"/>
</dbReference>
<dbReference type="OrthoDB" id="1890790at2759"/>
<dbReference type="PANTHER" id="PTHR11920:SF499">
    <property type="entry name" value="GUANYLATE CYCLASE DOMAIN-CONTAINING PROTEIN"/>
    <property type="match status" value="1"/>
</dbReference>
<dbReference type="GO" id="GO:0035556">
    <property type="term" value="P:intracellular signal transduction"/>
    <property type="evidence" value="ECO:0007669"/>
    <property type="project" value="InterPro"/>
</dbReference>
<evidence type="ECO:0000256" key="2">
    <source>
        <dbReference type="ARBA" id="ARBA00004479"/>
    </source>
</evidence>
<sequence length="898" mass="100415">MSPYEYPFKGTEKFGLKRADAMLQDASTQARVIVLLIGPKKAKQMMVQAQRRGMCNGDYAFFTLDALRTDIVQADNWLQNINDDDELVPACYALFVLTLRFSKNDPKFKAFAQDVRDHATAIGAQPPTDVNYYSSTFYDAVYVYATVVNESLAEGRPVNRENVDYLSAKFNNRIFKGSIGNLYFDNNSDRAEDYQLRQLVPSDQDPLGANKFQLVAEYFGSRDLYEPVRTIMWLNADKTPPVNRPLCDFDGNGQACAAAARTALGGSLGGVFLFLILASLIAFGLYRHRQWRIELNNLDWLAAWSEIYIHQRSSSNRSSLLNNSYQAAAPEGAEQTPTQANGTGTVQRGKSVHSMKNSVATTKESMLKTNTTVASFRNTTTLLRPCEGAHIELTSQVRAEVRLVKSMATCESLLKFLAACIEPEHVTVLGEYCSRGTLQDVLQNDSIALDWVFRYSFINDLVSALMFVQGSLLQCHGRLTSRCCFVDKRFVLKVGDYGLPSFYDRATTVPEPGDLLWTAPELLRAMAVVGQRPRVSAEGDVFAFAIILQEIILRESPYFLNNFSAEEIVTKVKRGERPIFRPIVQDAFVQDEIMFLMKSSWAEDPVERPKFAQIRASLRNSKSNGRQKENIIDTLIERMEQYAASLEVSVDEKTQALVEEKKKTEQLLYSILPKPCNWAEQLKRGEPVLPESYDSVTIYFGDIVEFTTLSAASSPTEIVTLMNDLYSQFDQIITTFDAFKVETVGDCYVIVSGLPHRNGQKHAGVIARLALTLRSSISTFKVHHMPEKVLQLRVGLNSGPCVAGVVGFATPRYCLFGDTVNTASRMESTGEPMKIQISQSTEAILRYLGNFEMEIRGVVQIKGKGEMNTFWLIGERQINGPGDIGSVQGSTRSNNRSK</sequence>
<accession>A0A9X6NG92</accession>
<keyword evidence="21" id="KW-1185">Reference proteome</keyword>
<evidence type="ECO:0000256" key="8">
    <source>
        <dbReference type="ARBA" id="ARBA00023134"/>
    </source>
</evidence>
<dbReference type="GO" id="GO:0005886">
    <property type="term" value="C:plasma membrane"/>
    <property type="evidence" value="ECO:0007669"/>
    <property type="project" value="TreeGrafter"/>
</dbReference>
<dbReference type="Gene3D" id="6.10.250.780">
    <property type="match status" value="1"/>
</dbReference>
<evidence type="ECO:0000256" key="11">
    <source>
        <dbReference type="ARBA" id="ARBA00023180"/>
    </source>
</evidence>
<keyword evidence="12 14" id="KW-0456">Lyase</keyword>
<dbReference type="GO" id="GO:0004672">
    <property type="term" value="F:protein kinase activity"/>
    <property type="evidence" value="ECO:0007669"/>
    <property type="project" value="InterPro"/>
</dbReference>
<gene>
    <name evidence="20" type="ORF">BV898_16630</name>
</gene>
<evidence type="ECO:0000313" key="21">
    <source>
        <dbReference type="Proteomes" id="UP000192578"/>
    </source>
</evidence>
<dbReference type="GO" id="GO:0005524">
    <property type="term" value="F:ATP binding"/>
    <property type="evidence" value="ECO:0007669"/>
    <property type="project" value="InterPro"/>
</dbReference>
<keyword evidence="4 17" id="KW-0812">Transmembrane</keyword>
<dbReference type="SUPFAM" id="SSF55073">
    <property type="entry name" value="Nucleotide cyclase"/>
    <property type="match status" value="1"/>
</dbReference>
<dbReference type="CDD" id="cd07302">
    <property type="entry name" value="CHD"/>
    <property type="match status" value="1"/>
</dbReference>
<feature type="transmembrane region" description="Helical" evidence="17">
    <location>
        <begin position="264"/>
        <end position="286"/>
    </location>
</feature>
<dbReference type="InterPro" id="IPR001054">
    <property type="entry name" value="A/G_cyclase"/>
</dbReference>
<feature type="domain" description="Guanylate cyclase" evidence="19">
    <location>
        <begin position="697"/>
        <end position="827"/>
    </location>
</feature>
<dbReference type="Gene3D" id="3.30.70.1230">
    <property type="entry name" value="Nucleotide cyclase"/>
    <property type="match status" value="1"/>
</dbReference>
<keyword evidence="8" id="KW-0342">GTP-binding</keyword>
<evidence type="ECO:0000259" key="19">
    <source>
        <dbReference type="PROSITE" id="PS50125"/>
    </source>
</evidence>
<keyword evidence="7 17" id="KW-1133">Transmembrane helix</keyword>
<dbReference type="SUPFAM" id="SSF56112">
    <property type="entry name" value="Protein kinase-like (PK-like)"/>
    <property type="match status" value="1"/>
</dbReference>
<proteinExistence type="inferred from homology"/>
<evidence type="ECO:0000256" key="7">
    <source>
        <dbReference type="ARBA" id="ARBA00022989"/>
    </source>
</evidence>
<dbReference type="Gene3D" id="3.40.50.2300">
    <property type="match status" value="2"/>
</dbReference>
<evidence type="ECO:0000256" key="12">
    <source>
        <dbReference type="ARBA" id="ARBA00023239"/>
    </source>
</evidence>
<dbReference type="GO" id="GO:0004383">
    <property type="term" value="F:guanylate cyclase activity"/>
    <property type="evidence" value="ECO:0007669"/>
    <property type="project" value="UniProtKB-EC"/>
</dbReference>
<dbReference type="InterPro" id="IPR001828">
    <property type="entry name" value="ANF_lig-bd_rcpt"/>
</dbReference>
<feature type="region of interest" description="Disordered" evidence="16">
    <location>
        <begin position="326"/>
        <end position="352"/>
    </location>
</feature>
<dbReference type="InterPro" id="IPR011009">
    <property type="entry name" value="Kinase-like_dom_sf"/>
</dbReference>
<dbReference type="GO" id="GO:0001653">
    <property type="term" value="F:peptide receptor activity"/>
    <property type="evidence" value="ECO:0007669"/>
    <property type="project" value="TreeGrafter"/>
</dbReference>
<dbReference type="GO" id="GO:0005525">
    <property type="term" value="F:GTP binding"/>
    <property type="evidence" value="ECO:0007669"/>
    <property type="project" value="UniProtKB-KW"/>
</dbReference>
<dbReference type="EMBL" id="MTYJ01000254">
    <property type="protein sequence ID" value="OWA52171.1"/>
    <property type="molecule type" value="Genomic_DNA"/>
</dbReference>
<dbReference type="InterPro" id="IPR028082">
    <property type="entry name" value="Peripla_BP_I"/>
</dbReference>
<evidence type="ECO:0000256" key="13">
    <source>
        <dbReference type="ARBA" id="ARBA00023293"/>
    </source>
</evidence>
<dbReference type="InterPro" id="IPR018297">
    <property type="entry name" value="A/G_cyclase_CS"/>
</dbReference>
<evidence type="ECO:0000313" key="20">
    <source>
        <dbReference type="EMBL" id="OWA52171.1"/>
    </source>
</evidence>
<evidence type="ECO:0000256" key="16">
    <source>
        <dbReference type="SAM" id="MobiDB-lite"/>
    </source>
</evidence>
<evidence type="ECO:0000256" key="17">
    <source>
        <dbReference type="SAM" id="Phobius"/>
    </source>
</evidence>
<dbReference type="InterPro" id="IPR001245">
    <property type="entry name" value="Ser-Thr/Tyr_kinase_cat_dom"/>
</dbReference>
<protein>
    <recommendedName>
        <fullName evidence="3 15">Guanylate cyclase</fullName>
        <ecNumber evidence="3 15">4.6.1.2</ecNumber>
    </recommendedName>
</protein>
<dbReference type="PANTHER" id="PTHR11920">
    <property type="entry name" value="GUANYLYL CYCLASE"/>
    <property type="match status" value="1"/>
</dbReference>
<dbReference type="SMART" id="SM00044">
    <property type="entry name" value="CYCc"/>
    <property type="match status" value="1"/>
</dbReference>
<evidence type="ECO:0000256" key="4">
    <source>
        <dbReference type="ARBA" id="ARBA00022692"/>
    </source>
</evidence>
<evidence type="ECO:0000256" key="6">
    <source>
        <dbReference type="ARBA" id="ARBA00022741"/>
    </source>
</evidence>
<dbReference type="Pfam" id="PF01094">
    <property type="entry name" value="ANF_receptor"/>
    <property type="match status" value="1"/>
</dbReference>
<dbReference type="CDD" id="cd06352">
    <property type="entry name" value="PBP1_NPR_GC-like"/>
    <property type="match status" value="1"/>
</dbReference>
<organism evidence="20 21">
    <name type="scientific">Hypsibius exemplaris</name>
    <name type="common">Freshwater tardigrade</name>
    <dbReference type="NCBI Taxonomy" id="2072580"/>
    <lineage>
        <taxon>Eukaryota</taxon>
        <taxon>Metazoa</taxon>
        <taxon>Ecdysozoa</taxon>
        <taxon>Tardigrada</taxon>
        <taxon>Eutardigrada</taxon>
        <taxon>Parachela</taxon>
        <taxon>Hypsibioidea</taxon>
        <taxon>Hypsibiidae</taxon>
        <taxon>Hypsibius</taxon>
    </lineage>
</organism>
<comment type="similarity">
    <text evidence="14">Belongs to the adenylyl cyclase class-4/guanylyl cyclase family.</text>
</comment>
<dbReference type="EC" id="4.6.1.2" evidence="3 15"/>
<evidence type="ECO:0000256" key="10">
    <source>
        <dbReference type="ARBA" id="ARBA00023170"/>
    </source>
</evidence>
<comment type="subcellular location">
    <subcellularLocation>
        <location evidence="2">Membrane</location>
        <topology evidence="2">Single-pass type I membrane protein</topology>
    </subcellularLocation>
</comment>
<keyword evidence="5" id="KW-0732">Signal</keyword>
<dbReference type="InterPro" id="IPR050401">
    <property type="entry name" value="Cyclic_nucleotide_synthase"/>
</dbReference>
<dbReference type="PROSITE" id="PS00452">
    <property type="entry name" value="GUANYLATE_CYCLASE_1"/>
    <property type="match status" value="1"/>
</dbReference>
<dbReference type="GO" id="GO:0007168">
    <property type="term" value="P:receptor guanylyl cyclase signaling pathway"/>
    <property type="evidence" value="ECO:0007669"/>
    <property type="project" value="TreeGrafter"/>
</dbReference>
<dbReference type="AlphaFoldDB" id="A0A9X6NG92"/>
<evidence type="ECO:0000256" key="14">
    <source>
        <dbReference type="RuleBase" id="RU000405"/>
    </source>
</evidence>
<keyword evidence="10 20" id="KW-0675">Receptor</keyword>
<evidence type="ECO:0000256" key="15">
    <source>
        <dbReference type="RuleBase" id="RU003431"/>
    </source>
</evidence>
<feature type="compositionally biased region" description="Polar residues" evidence="16">
    <location>
        <begin position="335"/>
        <end position="352"/>
    </location>
</feature>
<name>A0A9X6NG92_HYPEX</name>
<evidence type="ECO:0000256" key="1">
    <source>
        <dbReference type="ARBA" id="ARBA00001436"/>
    </source>
</evidence>
<evidence type="ECO:0000256" key="5">
    <source>
        <dbReference type="ARBA" id="ARBA00022729"/>
    </source>
</evidence>
<keyword evidence="6" id="KW-0547">Nucleotide-binding</keyword>
<dbReference type="FunFam" id="3.30.70.1230:FF:000004">
    <property type="entry name" value="Guanylate cyclase"/>
    <property type="match status" value="1"/>
</dbReference>